<dbReference type="CDD" id="cd15466">
    <property type="entry name" value="CLU-central"/>
    <property type="match status" value="1"/>
</dbReference>
<keyword evidence="2" id="KW-0694">RNA-binding</keyword>
<keyword evidence="1 2" id="KW-0963">Cytoplasm</keyword>
<feature type="compositionally biased region" description="Basic and acidic residues" evidence="4">
    <location>
        <begin position="1401"/>
        <end position="1413"/>
    </location>
</feature>
<dbReference type="Pfam" id="PF15044">
    <property type="entry name" value="CLU_N"/>
    <property type="match status" value="1"/>
</dbReference>
<evidence type="ECO:0000256" key="3">
    <source>
        <dbReference type="PROSITE-ProRule" id="PRU00339"/>
    </source>
</evidence>
<dbReference type="SUPFAM" id="SSF103107">
    <property type="entry name" value="Hypothetical protein c14orf129, hspc210"/>
    <property type="match status" value="1"/>
</dbReference>
<dbReference type="GO" id="GO:0007005">
    <property type="term" value="P:mitochondrion organization"/>
    <property type="evidence" value="ECO:0007669"/>
    <property type="project" value="UniProtKB-UniRule"/>
</dbReference>
<proteinExistence type="inferred from homology"/>
<evidence type="ECO:0000256" key="1">
    <source>
        <dbReference type="ARBA" id="ARBA00022490"/>
    </source>
</evidence>
<dbReference type="Gene3D" id="1.25.40.10">
    <property type="entry name" value="Tetratricopeptide repeat domain"/>
    <property type="match status" value="1"/>
</dbReference>
<dbReference type="SMART" id="SM00028">
    <property type="entry name" value="TPR"/>
    <property type="match status" value="3"/>
</dbReference>
<comment type="subcellular location">
    <subcellularLocation>
        <location evidence="2">Cytoplasm</location>
    </subcellularLocation>
</comment>
<dbReference type="FunFam" id="3.30.2280.10:FF:000002">
    <property type="entry name" value="Clustered mitochondria protein homolog"/>
    <property type="match status" value="1"/>
</dbReference>
<dbReference type="GO" id="GO:0003723">
    <property type="term" value="F:RNA binding"/>
    <property type="evidence" value="ECO:0007669"/>
    <property type="project" value="UniProtKB-KW"/>
</dbReference>
<protein>
    <recommendedName>
        <fullName evidence="2">Clustered mitochondria protein homolog</fullName>
    </recommendedName>
</protein>
<dbReference type="SUPFAM" id="SSF48452">
    <property type="entry name" value="TPR-like"/>
    <property type="match status" value="2"/>
</dbReference>
<dbReference type="Pfam" id="PF12807">
    <property type="entry name" value="eIF3_p135"/>
    <property type="match status" value="1"/>
</dbReference>
<dbReference type="InterPro" id="IPR007967">
    <property type="entry name" value="GSKIP_dom"/>
</dbReference>
<accession>A0A2P2M9B3</accession>
<dbReference type="InterPro" id="IPR011990">
    <property type="entry name" value="TPR-like_helical_dom_sf"/>
</dbReference>
<keyword evidence="3" id="KW-0802">TPR repeat</keyword>
<comment type="similarity">
    <text evidence="2">Belongs to the CLU family.</text>
</comment>
<feature type="region of interest" description="Disordered" evidence="4">
    <location>
        <begin position="1350"/>
        <end position="1413"/>
    </location>
</feature>
<organism evidence="6">
    <name type="scientific">Rhizophora mucronata</name>
    <name type="common">Asiatic mangrove</name>
    <dbReference type="NCBI Taxonomy" id="61149"/>
    <lineage>
        <taxon>Eukaryota</taxon>
        <taxon>Viridiplantae</taxon>
        <taxon>Streptophyta</taxon>
        <taxon>Embryophyta</taxon>
        <taxon>Tracheophyta</taxon>
        <taxon>Spermatophyta</taxon>
        <taxon>Magnoliopsida</taxon>
        <taxon>eudicotyledons</taxon>
        <taxon>Gunneridae</taxon>
        <taxon>Pentapetalae</taxon>
        <taxon>rosids</taxon>
        <taxon>fabids</taxon>
        <taxon>Malpighiales</taxon>
        <taxon>Rhizophoraceae</taxon>
        <taxon>Rhizophora</taxon>
    </lineage>
</organism>
<dbReference type="Pfam" id="PF13236">
    <property type="entry name" value="CLU"/>
    <property type="match status" value="1"/>
</dbReference>
<dbReference type="InterPro" id="IPR023231">
    <property type="entry name" value="GSKIP_dom_sf"/>
</dbReference>
<feature type="region of interest" description="Disordered" evidence="4">
    <location>
        <begin position="1"/>
        <end position="77"/>
    </location>
</feature>
<dbReference type="InterPro" id="IPR033646">
    <property type="entry name" value="CLU-central"/>
</dbReference>
<dbReference type="Gene3D" id="3.30.2280.10">
    <property type="entry name" value="Hypothetical protein (hspc210)"/>
    <property type="match status" value="1"/>
</dbReference>
<dbReference type="GO" id="GO:0005737">
    <property type="term" value="C:cytoplasm"/>
    <property type="evidence" value="ECO:0007669"/>
    <property type="project" value="UniProtKB-SubCell"/>
</dbReference>
<evidence type="ECO:0000313" key="6">
    <source>
        <dbReference type="EMBL" id="MBX26804.1"/>
    </source>
</evidence>
<dbReference type="Pfam" id="PF05303">
    <property type="entry name" value="GSKIP_dom"/>
    <property type="match status" value="1"/>
</dbReference>
<comment type="function">
    <text evidence="2">mRNA-binding protein involved in proper cytoplasmic distribution of mitochondria.</text>
</comment>
<dbReference type="PANTHER" id="PTHR12601:SF6">
    <property type="entry name" value="CLUSTERED MITOCHONDRIA PROTEIN HOMOLOG"/>
    <property type="match status" value="1"/>
</dbReference>
<dbReference type="HAMAP" id="MF_03013">
    <property type="entry name" value="CLU"/>
    <property type="match status" value="1"/>
</dbReference>
<dbReference type="InterPro" id="IPR027523">
    <property type="entry name" value="CLU_prot"/>
</dbReference>
<dbReference type="FunFam" id="1.25.40.10:FF:000230">
    <property type="entry name" value="Clustered mitochondria protein homolog"/>
    <property type="match status" value="1"/>
</dbReference>
<dbReference type="PROSITE" id="PS50005">
    <property type="entry name" value="TPR"/>
    <property type="match status" value="1"/>
</dbReference>
<sequence>MAGKSNKGRNRRGSNSTVNSLGPEALASAAVKGDSDASDSGKSHVNRVTDSSQSANASPEVEESANTNAATEPKQGELHLYPVPVKMQNGEKLELQLNPGDSVMDIRQFLLDAPETCFFTCYDLLLHMKDGSTHQLEDYNEISEVADITVGGCYLEMVAATYDDRSIRAHVHRTKELLSLSTLHASLSTSLALECDAAQNKATSSDAVRTEVPELDGLGFMEDVSGFLNRLLSSVPKEINCVESIVFSSFNPPPRYRRLVGDLIYLDVVTLEGNKYCITGTTKMFYVNSSTGNILDPSPSKATFEATTLIGLLQKISSKFKKAFRDILERKASAHPFENVQSLLPPNSWLGAYPIPDHRRDAARAEDALTLSYGSELIGMQRDWNEEFQSCREFSHTTPQERILRDRALYKVNSDFVGAAISGAIGVISRCIPPINPTDPECFHMYVHNNIFFSFAVDADLKQFSKQHTPDANLKIENTDTLLGSSEKDCNDLFRGESGTSNGKKCDGTTIEEVNGVMDLTFELSAEAQLADSEQATYASANNDLKGTKAYQEADIHGLYNLAMAIIDYRGHRVVAQSVLPGILQGDKSDYLLYGSVDNGKKICWNEDFHSKVLEAAKRLHLKEHTVLDESGSAFRLAAPVECKGIVGSDDRHYLLDLMRVTPRDANHTGPGSRFCILRPELVAAFCQAQAVERSKSKPKTVREASKVAGDDEQLRADAILSAASSDNKEIAKDGKEEDVEKSTPISESYDEILFNPNVFTEFKLAGSPEEISADEENVRKASVYLVDSVLPKFIQDLCTLEVSPMDGQTLTEALHAHGINVRYIGKVANGTKDLPHLWDLCTNEIVIRSAKHIIKDVLREPEDHDLGPAISHFFNCFFGSVQAVGMRTMSRTHKKDQAAHQPAGKSSRSHSKLKSASAIKNQSSYMNISSESLWSDIEEFAKLKYQFELPEDARSQVKKVSVIRNLCQKVGISIAARQYDFNAATPFQTSDILDLRPVVKHSVPVCREAKELVETGKAQLAEGMLSEAYTLFSEAFSILQQVTGPMHREVSNCCRYLAMVLYHAGDMGGAIIQQQKELIINERCMGLDHPDTAHSYANMALFYHGLNQTELALRHMSRALLLLSLSSGPDHPDVAATFINVAMMYQDIGKMNTALRYLQEALKKNERLLGGEHIQIAVCYHALAIAFNCMGAFKLSHQHEKKTYDILVKQLGENDSRTRDSQNWMKTFKMRELQMNAQKQKGQALNAVSTQKAIDILKAHPDLMQAFQTAAVAGGSGSASNKSLNAAIIGEALPRGRGLDERAARAAAEARKKAAARGLLIRPHGIPVQALPPLTQLFNFINAGVTPDNEEATGVNKEANGVSKDANVQPSSGPIDANKKETSGQDKAPVGLGKGLASLDAKKQKTKAKVEA</sequence>
<feature type="region of interest" description="Disordered" evidence="4">
    <location>
        <begin position="891"/>
        <end position="914"/>
    </location>
</feature>
<evidence type="ECO:0000256" key="4">
    <source>
        <dbReference type="SAM" id="MobiDB-lite"/>
    </source>
</evidence>
<dbReference type="InterPro" id="IPR019734">
    <property type="entry name" value="TPR_rpt"/>
</dbReference>
<dbReference type="PANTHER" id="PTHR12601">
    <property type="entry name" value="EUKARYOTIC TRANSLATION INITIATION FACTOR 3 SUBUNIT EIF-3"/>
    <property type="match status" value="1"/>
</dbReference>
<dbReference type="PROSITE" id="PS51823">
    <property type="entry name" value="CLU"/>
    <property type="match status" value="1"/>
</dbReference>
<dbReference type="Pfam" id="PF13424">
    <property type="entry name" value="TPR_12"/>
    <property type="match status" value="2"/>
</dbReference>
<evidence type="ECO:0000256" key="2">
    <source>
        <dbReference type="HAMAP-Rule" id="MF_03013"/>
    </source>
</evidence>
<feature type="compositionally biased region" description="Basic and acidic residues" evidence="4">
    <location>
        <begin position="33"/>
        <end position="42"/>
    </location>
</feature>
<dbReference type="InterPro" id="IPR025697">
    <property type="entry name" value="CLU_dom"/>
</dbReference>
<feature type="repeat" description="TPR" evidence="3">
    <location>
        <begin position="1136"/>
        <end position="1169"/>
    </location>
</feature>
<evidence type="ECO:0000259" key="5">
    <source>
        <dbReference type="PROSITE" id="PS51823"/>
    </source>
</evidence>
<dbReference type="InterPro" id="IPR028275">
    <property type="entry name" value="CLU_N"/>
</dbReference>
<feature type="compositionally biased region" description="Polar residues" evidence="4">
    <location>
        <begin position="46"/>
        <end position="57"/>
    </location>
</feature>
<feature type="compositionally biased region" description="Basic residues" evidence="4">
    <location>
        <begin position="1"/>
        <end position="12"/>
    </location>
</feature>
<feature type="domain" description="Clu" evidence="5">
    <location>
        <begin position="356"/>
        <end position="669"/>
    </location>
</feature>
<dbReference type="EMBL" id="GGEC01046320">
    <property type="protein sequence ID" value="MBX26804.1"/>
    <property type="molecule type" value="Transcribed_RNA"/>
</dbReference>
<name>A0A2P2M9B3_RHIMU</name>
<reference evidence="6" key="1">
    <citation type="submission" date="2018-02" db="EMBL/GenBank/DDBJ databases">
        <title>Rhizophora mucronata_Transcriptome.</title>
        <authorList>
            <person name="Meera S.P."/>
            <person name="Sreeshan A."/>
            <person name="Augustine A."/>
        </authorList>
    </citation>
    <scope>NUCLEOTIDE SEQUENCE</scope>
    <source>
        <tissue evidence="6">Leaf</tissue>
    </source>
</reference>